<dbReference type="GO" id="GO:0046872">
    <property type="term" value="F:metal ion binding"/>
    <property type="evidence" value="ECO:0007669"/>
    <property type="project" value="UniProtKB-KW"/>
</dbReference>
<evidence type="ECO:0000313" key="6">
    <source>
        <dbReference type="EMBL" id="ETN37680.1"/>
    </source>
</evidence>
<dbReference type="InterPro" id="IPR011057">
    <property type="entry name" value="Mss4-like_sf"/>
</dbReference>
<dbReference type="OrthoDB" id="5422068at2759"/>
<dbReference type="GeneID" id="19974642"/>
<feature type="domain" description="CENP-V/GFA" evidence="5">
    <location>
        <begin position="19"/>
        <end position="131"/>
    </location>
</feature>
<dbReference type="Gene3D" id="3.90.1590.10">
    <property type="entry name" value="glutathione-dependent formaldehyde- activating enzyme (gfa)"/>
    <property type="match status" value="2"/>
</dbReference>
<dbReference type="AlphaFoldDB" id="W2RMX6"/>
<dbReference type="InterPro" id="IPR006913">
    <property type="entry name" value="CENP-V/GFA"/>
</dbReference>
<dbReference type="Proteomes" id="UP000030752">
    <property type="component" value="Unassembled WGS sequence"/>
</dbReference>
<evidence type="ECO:0000256" key="3">
    <source>
        <dbReference type="ARBA" id="ARBA00022833"/>
    </source>
</evidence>
<reference evidence="6 7" key="1">
    <citation type="submission" date="2013-03" db="EMBL/GenBank/DDBJ databases">
        <title>The Genome Sequence of Phialophora europaea CBS 101466.</title>
        <authorList>
            <consortium name="The Broad Institute Genomics Platform"/>
            <person name="Cuomo C."/>
            <person name="de Hoog S."/>
            <person name="Gorbushina A."/>
            <person name="Walker B."/>
            <person name="Young S.K."/>
            <person name="Zeng Q."/>
            <person name="Gargeya S."/>
            <person name="Fitzgerald M."/>
            <person name="Haas B."/>
            <person name="Abouelleil A."/>
            <person name="Allen A.W."/>
            <person name="Alvarado L."/>
            <person name="Arachchi H.M."/>
            <person name="Berlin A.M."/>
            <person name="Chapman S.B."/>
            <person name="Gainer-Dewar J."/>
            <person name="Goldberg J."/>
            <person name="Griggs A."/>
            <person name="Gujja S."/>
            <person name="Hansen M."/>
            <person name="Howarth C."/>
            <person name="Imamovic A."/>
            <person name="Ireland A."/>
            <person name="Larimer J."/>
            <person name="McCowan C."/>
            <person name="Murphy C."/>
            <person name="Pearson M."/>
            <person name="Poon T.W."/>
            <person name="Priest M."/>
            <person name="Roberts A."/>
            <person name="Saif S."/>
            <person name="Shea T."/>
            <person name="Sisk P."/>
            <person name="Sykes S."/>
            <person name="Wortman J."/>
            <person name="Nusbaum C."/>
            <person name="Birren B."/>
        </authorList>
    </citation>
    <scope>NUCLEOTIDE SEQUENCE [LARGE SCALE GENOMIC DNA]</scope>
    <source>
        <strain evidence="6 7">CBS 101466</strain>
    </source>
</reference>
<evidence type="ECO:0000256" key="2">
    <source>
        <dbReference type="ARBA" id="ARBA00022723"/>
    </source>
</evidence>
<evidence type="ECO:0000259" key="5">
    <source>
        <dbReference type="PROSITE" id="PS51891"/>
    </source>
</evidence>
<dbReference type="VEuPathDB" id="FungiDB:HMPREF1541_07303"/>
<keyword evidence="3" id="KW-0862">Zinc</keyword>
<evidence type="ECO:0000256" key="1">
    <source>
        <dbReference type="ARBA" id="ARBA00005495"/>
    </source>
</evidence>
<proteinExistence type="inferred from homology"/>
<sequence length="358" mass="39371">MSTTTGPNTIPSPSTSTTFTATCHCASFNHTLTLPTSAFPLKSALCHCTSCRHVTGHLFATFAVIPGPLPSASLLTHLTKYPSSELLDRYFCPVCGASVLNVDRREGEWELCTGVMEFEELEAEKGRGALDGRLNRVLLFVEDTGDGGAVQWLGEGRAEAFGGRFMRGRGSEVVTEQGIQALLEQGRSVEERGEVLDGRCHCGDVKVDLLQLEEGTATERDMSAEFCCCTSCRKTSGFEVNAWAHWPKEKVRMASGDSYEAGMKEMGHYLSSKDTHRYFCKRCGATVFYDRPDLKRLDIALGLFNAPEGSRAENWFTWNPDKEDVAYLQDAIDKEFVGMLANGVGSTTRQKGEKRVVS</sequence>
<dbReference type="RefSeq" id="XP_008719849.1">
    <property type="nucleotide sequence ID" value="XM_008721627.1"/>
</dbReference>
<dbReference type="PANTHER" id="PTHR33337">
    <property type="entry name" value="GFA DOMAIN-CONTAINING PROTEIN"/>
    <property type="match status" value="1"/>
</dbReference>
<dbReference type="PANTHER" id="PTHR33337:SF31">
    <property type="entry name" value="DUF636 DOMAIN PROTEIN (AFU_ORTHOLOGUE AFUA_2G12650)"/>
    <property type="match status" value="1"/>
</dbReference>
<comment type="similarity">
    <text evidence="1">Belongs to the Gfa family.</text>
</comment>
<evidence type="ECO:0000256" key="4">
    <source>
        <dbReference type="ARBA" id="ARBA00023239"/>
    </source>
</evidence>
<name>W2RMX6_CYPE1</name>
<dbReference type="EMBL" id="KB822723">
    <property type="protein sequence ID" value="ETN37680.1"/>
    <property type="molecule type" value="Genomic_DNA"/>
</dbReference>
<dbReference type="Pfam" id="PF04828">
    <property type="entry name" value="GFA"/>
    <property type="match status" value="2"/>
</dbReference>
<protein>
    <recommendedName>
        <fullName evidence="5">CENP-V/GFA domain-containing protein</fullName>
    </recommendedName>
</protein>
<dbReference type="HOGENOM" id="CLU_038839_0_0_1"/>
<dbReference type="PROSITE" id="PS51891">
    <property type="entry name" value="CENP_V_GFA"/>
    <property type="match status" value="2"/>
</dbReference>
<dbReference type="GO" id="GO:0016846">
    <property type="term" value="F:carbon-sulfur lyase activity"/>
    <property type="evidence" value="ECO:0007669"/>
    <property type="project" value="InterPro"/>
</dbReference>
<dbReference type="eggNOG" id="ENOG502S13F">
    <property type="taxonomic scope" value="Eukaryota"/>
</dbReference>
<evidence type="ECO:0000313" key="7">
    <source>
        <dbReference type="Proteomes" id="UP000030752"/>
    </source>
</evidence>
<dbReference type="SUPFAM" id="SSF51316">
    <property type="entry name" value="Mss4-like"/>
    <property type="match status" value="2"/>
</dbReference>
<dbReference type="InParanoid" id="W2RMX6"/>
<keyword evidence="2" id="KW-0479">Metal-binding</keyword>
<keyword evidence="4" id="KW-0456">Lyase</keyword>
<feature type="domain" description="CENP-V/GFA" evidence="5">
    <location>
        <begin position="196"/>
        <end position="319"/>
    </location>
</feature>
<gene>
    <name evidence="6" type="ORF">HMPREF1541_07303</name>
</gene>
<organism evidence="6 7">
    <name type="scientific">Cyphellophora europaea (strain CBS 101466)</name>
    <name type="common">Phialophora europaea</name>
    <dbReference type="NCBI Taxonomy" id="1220924"/>
    <lineage>
        <taxon>Eukaryota</taxon>
        <taxon>Fungi</taxon>
        <taxon>Dikarya</taxon>
        <taxon>Ascomycota</taxon>
        <taxon>Pezizomycotina</taxon>
        <taxon>Eurotiomycetes</taxon>
        <taxon>Chaetothyriomycetidae</taxon>
        <taxon>Chaetothyriales</taxon>
        <taxon>Cyphellophoraceae</taxon>
        <taxon>Cyphellophora</taxon>
    </lineage>
</organism>
<keyword evidence="7" id="KW-1185">Reference proteome</keyword>
<accession>W2RMX6</accession>